<evidence type="ECO:0000256" key="6">
    <source>
        <dbReference type="ARBA" id="ARBA00022619"/>
    </source>
</evidence>
<dbReference type="Proteomes" id="UP000247540">
    <property type="component" value="Unassembled WGS sequence"/>
</dbReference>
<name>A0A318SJJ7_9BURK</name>
<evidence type="ECO:0000259" key="11">
    <source>
        <dbReference type="PROSITE" id="PS51177"/>
    </source>
</evidence>
<dbReference type="InterPro" id="IPR026017">
    <property type="entry name" value="Lumazine-bd_dom"/>
</dbReference>
<dbReference type="RefSeq" id="WP_110465138.1">
    <property type="nucleotide sequence ID" value="NZ_JAMOFZ010000006.1"/>
</dbReference>
<dbReference type="EMBL" id="QJTC01000006">
    <property type="protein sequence ID" value="PYE78605.1"/>
    <property type="molecule type" value="Genomic_DNA"/>
</dbReference>
<keyword evidence="13" id="KW-1185">Reference proteome</keyword>
<evidence type="ECO:0000256" key="2">
    <source>
        <dbReference type="ARBA" id="ARBA00002803"/>
    </source>
</evidence>
<feature type="repeat" description="Lumazine-binding" evidence="10">
    <location>
        <begin position="107"/>
        <end position="208"/>
    </location>
</feature>
<comment type="pathway">
    <text evidence="3">Cofactor biosynthesis; riboflavin biosynthesis; riboflavin from 2-hydroxy-3-oxobutyl phosphate and 5-amino-6-(D-ribitylamino)uracil: step 2/2.</text>
</comment>
<evidence type="ECO:0000313" key="12">
    <source>
        <dbReference type="EMBL" id="PYE78605.1"/>
    </source>
</evidence>
<reference evidence="12 13" key="1">
    <citation type="submission" date="2018-06" db="EMBL/GenBank/DDBJ databases">
        <title>Genomic Encyclopedia of Type Strains, Phase III (KMG-III): the genomes of soil and plant-associated and newly described type strains.</title>
        <authorList>
            <person name="Whitman W."/>
        </authorList>
    </citation>
    <scope>NUCLEOTIDE SEQUENCE [LARGE SCALE GENOMIC DNA]</scope>
    <source>
        <strain evidence="12 13">CECT 7646</strain>
    </source>
</reference>
<comment type="catalytic activity">
    <reaction evidence="1">
        <text>2 6,7-dimethyl-8-(1-D-ribityl)lumazine + H(+) = 5-amino-6-(D-ribitylamino)uracil + riboflavin</text>
        <dbReference type="Rhea" id="RHEA:20772"/>
        <dbReference type="ChEBI" id="CHEBI:15378"/>
        <dbReference type="ChEBI" id="CHEBI:15934"/>
        <dbReference type="ChEBI" id="CHEBI:57986"/>
        <dbReference type="ChEBI" id="CHEBI:58201"/>
        <dbReference type="EC" id="2.5.1.9"/>
    </reaction>
</comment>
<dbReference type="CDD" id="cd00402">
    <property type="entry name" value="Riboflavin_synthase_like"/>
    <property type="match status" value="1"/>
</dbReference>
<evidence type="ECO:0000256" key="10">
    <source>
        <dbReference type="PROSITE-ProRule" id="PRU00524"/>
    </source>
</evidence>
<organism evidence="12 13">
    <name type="scientific">Xylophilus ampelinus</name>
    <dbReference type="NCBI Taxonomy" id="54067"/>
    <lineage>
        <taxon>Bacteria</taxon>
        <taxon>Pseudomonadati</taxon>
        <taxon>Pseudomonadota</taxon>
        <taxon>Betaproteobacteria</taxon>
        <taxon>Burkholderiales</taxon>
        <taxon>Xylophilus</taxon>
    </lineage>
</organism>
<dbReference type="InterPro" id="IPR001783">
    <property type="entry name" value="Lumazine-bd"/>
</dbReference>
<evidence type="ECO:0000256" key="1">
    <source>
        <dbReference type="ARBA" id="ARBA00000968"/>
    </source>
</evidence>
<feature type="domain" description="Lumazine-binding" evidence="11">
    <location>
        <begin position="107"/>
        <end position="208"/>
    </location>
</feature>
<comment type="function">
    <text evidence="2">Catalyzes the dismutation of two molecules of 6,7-dimethyl-8-ribityllumazine, resulting in the formation of riboflavin and 5-amino-6-(D-ribitylamino)uracil.</text>
</comment>
<keyword evidence="7" id="KW-0808">Transferase</keyword>
<dbReference type="GO" id="GO:0009231">
    <property type="term" value="P:riboflavin biosynthetic process"/>
    <property type="evidence" value="ECO:0007669"/>
    <property type="project" value="UniProtKB-KW"/>
</dbReference>
<evidence type="ECO:0000256" key="5">
    <source>
        <dbReference type="ARBA" id="ARBA00013950"/>
    </source>
</evidence>
<dbReference type="PIRSF" id="PIRSF000498">
    <property type="entry name" value="Riboflavin_syn_A"/>
    <property type="match status" value="1"/>
</dbReference>
<evidence type="ECO:0000256" key="9">
    <source>
        <dbReference type="NCBIfam" id="TIGR00187"/>
    </source>
</evidence>
<comment type="caution">
    <text evidence="12">The sequence shown here is derived from an EMBL/GenBank/DDBJ whole genome shotgun (WGS) entry which is preliminary data.</text>
</comment>
<protein>
    <recommendedName>
        <fullName evidence="5 9">Riboflavin synthase</fullName>
        <ecNumber evidence="4 9">2.5.1.9</ecNumber>
    </recommendedName>
</protein>
<dbReference type="InterPro" id="IPR017938">
    <property type="entry name" value="Riboflavin_synthase-like_b-brl"/>
</dbReference>
<dbReference type="NCBIfam" id="NF006767">
    <property type="entry name" value="PRK09289.1"/>
    <property type="match status" value="1"/>
</dbReference>
<dbReference type="EC" id="2.5.1.9" evidence="4 9"/>
<keyword evidence="6" id="KW-0686">Riboflavin biosynthesis</keyword>
<dbReference type="PANTHER" id="PTHR21098:SF12">
    <property type="entry name" value="RIBOFLAVIN SYNTHASE"/>
    <property type="match status" value="1"/>
</dbReference>
<keyword evidence="8" id="KW-0677">Repeat</keyword>
<dbReference type="InterPro" id="IPR023366">
    <property type="entry name" value="ATP_synth_asu-like_sf"/>
</dbReference>
<dbReference type="PROSITE" id="PS51177">
    <property type="entry name" value="LUMAZINE_BIND"/>
    <property type="match status" value="2"/>
</dbReference>
<dbReference type="OrthoDB" id="9788537at2"/>
<dbReference type="SUPFAM" id="SSF63380">
    <property type="entry name" value="Riboflavin synthase domain-like"/>
    <property type="match status" value="2"/>
</dbReference>
<evidence type="ECO:0000256" key="3">
    <source>
        <dbReference type="ARBA" id="ARBA00004887"/>
    </source>
</evidence>
<evidence type="ECO:0000256" key="4">
    <source>
        <dbReference type="ARBA" id="ARBA00012827"/>
    </source>
</evidence>
<evidence type="ECO:0000313" key="13">
    <source>
        <dbReference type="Proteomes" id="UP000247540"/>
    </source>
</evidence>
<dbReference type="NCBIfam" id="TIGR00187">
    <property type="entry name" value="ribE"/>
    <property type="match status" value="1"/>
</dbReference>
<proteinExistence type="predicted"/>
<dbReference type="AlphaFoldDB" id="A0A318SJJ7"/>
<evidence type="ECO:0000256" key="7">
    <source>
        <dbReference type="ARBA" id="ARBA00022679"/>
    </source>
</evidence>
<gene>
    <name evidence="12" type="ORF">DFQ15_106113</name>
</gene>
<dbReference type="GO" id="GO:0004746">
    <property type="term" value="F:riboflavin synthase activity"/>
    <property type="evidence" value="ECO:0007669"/>
    <property type="project" value="UniProtKB-UniRule"/>
</dbReference>
<feature type="repeat" description="Lumazine-binding" evidence="10">
    <location>
        <begin position="1"/>
        <end position="106"/>
    </location>
</feature>
<dbReference type="Gene3D" id="2.40.30.20">
    <property type="match status" value="2"/>
</dbReference>
<evidence type="ECO:0000256" key="8">
    <source>
        <dbReference type="ARBA" id="ARBA00022737"/>
    </source>
</evidence>
<dbReference type="FunFam" id="2.40.30.20:FF:000004">
    <property type="entry name" value="Riboflavin synthase, alpha subunit"/>
    <property type="match status" value="1"/>
</dbReference>
<dbReference type="Pfam" id="PF00677">
    <property type="entry name" value="Lum_binding"/>
    <property type="match status" value="2"/>
</dbReference>
<dbReference type="PANTHER" id="PTHR21098">
    <property type="entry name" value="RIBOFLAVIN SYNTHASE ALPHA CHAIN"/>
    <property type="match status" value="1"/>
</dbReference>
<sequence>MFTGIITGVGRIGAVEDLGSASQPRQQFGKRLTLEAPPGYLDDVGLGDSIALNGACMTVTGFDTAAGRFTIDISAESLDKTAGLDGVGMPINLEKALRAHDRLGGHIVSGHVDGIGTVLRFAPVGESHDLQIEAPALLARYLAYKGSIAVNGVSLTVNRVDDVADGTAVVHINLIPHTVQNTALHALRAGSAVNLEIDTVARYVERMLSVAALPAAVPVVAVTSGLAAAAPSPSTCLQAPGLSPA</sequence>
<accession>A0A318SJJ7</accession>
<feature type="domain" description="Lumazine-binding" evidence="11">
    <location>
        <begin position="1"/>
        <end position="106"/>
    </location>
</feature>